<dbReference type="EMBL" id="FJNE01000005">
    <property type="protein sequence ID" value="CZQ94843.1"/>
    <property type="molecule type" value="Genomic_DNA"/>
</dbReference>
<dbReference type="RefSeq" id="WP_087033376.1">
    <property type="nucleotide sequence ID" value="NZ_FJNE01000005.1"/>
</dbReference>
<protein>
    <submittedName>
        <fullName evidence="2">5-bromo-4-chloroindolyl phosphate hydrolysis protein</fullName>
    </submittedName>
</protein>
<dbReference type="STRING" id="140314.SAMN04488076_10945"/>
<dbReference type="Pfam" id="PF10112">
    <property type="entry name" value="Halogen_Hydrol"/>
    <property type="match status" value="1"/>
</dbReference>
<dbReference type="OrthoDB" id="2243657at2"/>
<keyword evidence="1" id="KW-0812">Transmembrane</keyword>
<keyword evidence="3" id="KW-1185">Reference proteome</keyword>
<name>A0A143YRC2_9LACT</name>
<evidence type="ECO:0000313" key="3">
    <source>
        <dbReference type="Proteomes" id="UP000242754"/>
    </source>
</evidence>
<feature type="transmembrane region" description="Helical" evidence="1">
    <location>
        <begin position="12"/>
        <end position="31"/>
    </location>
</feature>
<proteinExistence type="predicted"/>
<dbReference type="InterPro" id="IPR018770">
    <property type="entry name" value="ChloroindolylP_hydrolase"/>
</dbReference>
<sequence>MWNNIKDIMKYTFSSLACLIGLAVFYFVFGFDFWTSIGLTVVMGAILFYLQSARGFSFPKKSKSKPTAIAKVSPTKEAFYLSKGLTKDQIAYFRNTLFQAKSNIQDIEYNFDQVSKLKAISIRNDTMDILKDFFKNIVEQPQRLHEVDKFLYTHLPNLKELTEKYIDIDGHVSKTKGTYAALEESARTIDEMCQLIAEDYVTFMSNDIKDLDIEMELAKQVLKRDNSSKDNENALDEEL</sequence>
<keyword evidence="1" id="KW-1133">Transmembrane helix</keyword>
<dbReference type="Proteomes" id="UP000242754">
    <property type="component" value="Unassembled WGS sequence"/>
</dbReference>
<keyword evidence="1" id="KW-0472">Membrane</keyword>
<evidence type="ECO:0000313" key="2">
    <source>
        <dbReference type="EMBL" id="CZQ94843.1"/>
    </source>
</evidence>
<feature type="transmembrane region" description="Helical" evidence="1">
    <location>
        <begin position="37"/>
        <end position="56"/>
    </location>
</feature>
<organism evidence="2 3">
    <name type="scientific">Trichococcus palustris</name>
    <dbReference type="NCBI Taxonomy" id="140314"/>
    <lineage>
        <taxon>Bacteria</taxon>
        <taxon>Bacillati</taxon>
        <taxon>Bacillota</taxon>
        <taxon>Bacilli</taxon>
        <taxon>Lactobacillales</taxon>
        <taxon>Carnobacteriaceae</taxon>
        <taxon>Trichococcus</taxon>
    </lineage>
</organism>
<reference evidence="2 3" key="1">
    <citation type="submission" date="2016-02" db="EMBL/GenBank/DDBJ databases">
        <authorList>
            <person name="Wen L."/>
            <person name="He K."/>
            <person name="Yang H."/>
        </authorList>
    </citation>
    <scope>NUCLEOTIDE SEQUENCE [LARGE SCALE GENOMIC DNA]</scope>
    <source>
        <strain evidence="2">Trichococcus palustris</strain>
    </source>
</reference>
<gene>
    <name evidence="2" type="ORF">Tpal_1804</name>
</gene>
<accession>A0A143YRC2</accession>
<dbReference type="AlphaFoldDB" id="A0A143YRC2"/>
<evidence type="ECO:0000256" key="1">
    <source>
        <dbReference type="SAM" id="Phobius"/>
    </source>
</evidence>